<evidence type="ECO:0000256" key="7">
    <source>
        <dbReference type="SAM" id="MobiDB-lite"/>
    </source>
</evidence>
<dbReference type="PANTHER" id="PTHR34296">
    <property type="entry name" value="TRANSCRIPTIONAL ACTIVATOR PROTEIN MED"/>
    <property type="match status" value="1"/>
</dbReference>
<evidence type="ECO:0000256" key="4">
    <source>
        <dbReference type="ARBA" id="ARBA00022729"/>
    </source>
</evidence>
<dbReference type="InterPro" id="IPR028082">
    <property type="entry name" value="Peripla_BP_I"/>
</dbReference>
<dbReference type="AlphaFoldDB" id="A0A9D1HHN1"/>
<dbReference type="CDD" id="cd06304">
    <property type="entry name" value="PBP1_BmpA_Med_PnrA-like"/>
    <property type="match status" value="1"/>
</dbReference>
<keyword evidence="3" id="KW-1003">Cell membrane</keyword>
<accession>A0A9D1HHN1</accession>
<evidence type="ECO:0000256" key="3">
    <source>
        <dbReference type="ARBA" id="ARBA00022475"/>
    </source>
</evidence>
<feature type="chain" id="PRO_5038865909" evidence="8">
    <location>
        <begin position="23"/>
        <end position="352"/>
    </location>
</feature>
<reference evidence="10" key="1">
    <citation type="submission" date="2020-10" db="EMBL/GenBank/DDBJ databases">
        <authorList>
            <person name="Gilroy R."/>
        </authorList>
    </citation>
    <scope>NUCLEOTIDE SEQUENCE</scope>
    <source>
        <strain evidence="10">CHK187-14744</strain>
    </source>
</reference>
<sequence>MKRNLSKLAALALAAVLMMSLAACGNSAGETTSTADSGTESTADAGSGTKEAKDVKVGLILSGAISDMSWNYTAYQGLQKIQEQGAEVFYQENVEPADIPEQFRTYSTAGIDVVFVSSDSYQEVTLENAPNYPDTQFIIINGSANEGNVCSVQVADEEQGFMMGVIAATASKNASVGFVGGTEITPIINGSKGFEQGVAYVNPDAEVRTVMTGSMTDTAAAKEQAIALEEFGADVLVPMANNASLGVLEAAEDSGVYSIGTGEGQETSGPNSMLLAVNKDTSVAYLAAFEQYLNGELTSDTDTVPKYGADQGVVTLGPWQACADEVLTDEQKQSIQDIYEKLVNGEIEIELD</sequence>
<keyword evidence="4 8" id="KW-0732">Signal</keyword>
<evidence type="ECO:0000313" key="11">
    <source>
        <dbReference type="Proteomes" id="UP000824164"/>
    </source>
</evidence>
<feature type="domain" description="ABC transporter substrate-binding protein PnrA-like" evidence="9">
    <location>
        <begin position="55"/>
        <end position="350"/>
    </location>
</feature>
<keyword evidence="6" id="KW-0449">Lipoprotein</keyword>
<keyword evidence="5" id="KW-0472">Membrane</keyword>
<dbReference type="Gene3D" id="3.40.50.2300">
    <property type="match status" value="2"/>
</dbReference>
<evidence type="ECO:0000313" key="10">
    <source>
        <dbReference type="EMBL" id="HIU03398.1"/>
    </source>
</evidence>
<dbReference type="PROSITE" id="PS51257">
    <property type="entry name" value="PROKAR_LIPOPROTEIN"/>
    <property type="match status" value="1"/>
</dbReference>
<organism evidence="10 11">
    <name type="scientific">Candidatus Onthocola gallistercoris</name>
    <dbReference type="NCBI Taxonomy" id="2840876"/>
    <lineage>
        <taxon>Bacteria</taxon>
        <taxon>Bacillati</taxon>
        <taxon>Bacillota</taxon>
        <taxon>Bacilli</taxon>
        <taxon>Candidatus Onthocola</taxon>
    </lineage>
</organism>
<comment type="caution">
    <text evidence="10">The sequence shown here is derived from an EMBL/GenBank/DDBJ whole genome shotgun (WGS) entry which is preliminary data.</text>
</comment>
<comment type="similarity">
    <text evidence="2">Belongs to the BMP lipoprotein family.</text>
</comment>
<evidence type="ECO:0000259" key="9">
    <source>
        <dbReference type="Pfam" id="PF02608"/>
    </source>
</evidence>
<gene>
    <name evidence="10" type="ORF">IAB63_09110</name>
</gene>
<comment type="subcellular location">
    <subcellularLocation>
        <location evidence="1">Cell membrane</location>
        <topology evidence="1">Lipid-anchor</topology>
    </subcellularLocation>
</comment>
<evidence type="ECO:0000256" key="1">
    <source>
        <dbReference type="ARBA" id="ARBA00004193"/>
    </source>
</evidence>
<feature type="signal peptide" evidence="8">
    <location>
        <begin position="1"/>
        <end position="22"/>
    </location>
</feature>
<evidence type="ECO:0000256" key="5">
    <source>
        <dbReference type="ARBA" id="ARBA00023136"/>
    </source>
</evidence>
<dbReference type="PANTHER" id="PTHR34296:SF2">
    <property type="entry name" value="ABC TRANSPORTER GUANOSINE-BINDING PROTEIN NUPN"/>
    <property type="match status" value="1"/>
</dbReference>
<feature type="compositionally biased region" description="Polar residues" evidence="7">
    <location>
        <begin position="29"/>
        <end position="44"/>
    </location>
</feature>
<dbReference type="SUPFAM" id="SSF53822">
    <property type="entry name" value="Periplasmic binding protein-like I"/>
    <property type="match status" value="1"/>
</dbReference>
<evidence type="ECO:0000256" key="8">
    <source>
        <dbReference type="SAM" id="SignalP"/>
    </source>
</evidence>
<dbReference type="EMBL" id="DVLT01000055">
    <property type="protein sequence ID" value="HIU03398.1"/>
    <property type="molecule type" value="Genomic_DNA"/>
</dbReference>
<dbReference type="InterPro" id="IPR050957">
    <property type="entry name" value="BMP_lipoprotein"/>
</dbReference>
<dbReference type="Proteomes" id="UP000824164">
    <property type="component" value="Unassembled WGS sequence"/>
</dbReference>
<reference evidence="10" key="2">
    <citation type="journal article" date="2021" name="PeerJ">
        <title>Extensive microbial diversity within the chicken gut microbiome revealed by metagenomics and culture.</title>
        <authorList>
            <person name="Gilroy R."/>
            <person name="Ravi A."/>
            <person name="Getino M."/>
            <person name="Pursley I."/>
            <person name="Horton D.L."/>
            <person name="Alikhan N.F."/>
            <person name="Baker D."/>
            <person name="Gharbi K."/>
            <person name="Hall N."/>
            <person name="Watson M."/>
            <person name="Adriaenssens E.M."/>
            <person name="Foster-Nyarko E."/>
            <person name="Jarju S."/>
            <person name="Secka A."/>
            <person name="Antonio M."/>
            <person name="Oren A."/>
            <person name="Chaudhuri R.R."/>
            <person name="La Ragione R."/>
            <person name="Hildebrand F."/>
            <person name="Pallen M.J."/>
        </authorList>
    </citation>
    <scope>NUCLEOTIDE SEQUENCE</scope>
    <source>
        <strain evidence="10">CHK187-14744</strain>
    </source>
</reference>
<dbReference type="InterPro" id="IPR003760">
    <property type="entry name" value="PnrA-like"/>
</dbReference>
<protein>
    <submittedName>
        <fullName evidence="10">BMP family protein</fullName>
    </submittedName>
</protein>
<evidence type="ECO:0000256" key="6">
    <source>
        <dbReference type="ARBA" id="ARBA00023288"/>
    </source>
</evidence>
<evidence type="ECO:0000256" key="2">
    <source>
        <dbReference type="ARBA" id="ARBA00008610"/>
    </source>
</evidence>
<name>A0A9D1HHN1_9FIRM</name>
<proteinExistence type="inferred from homology"/>
<dbReference type="GO" id="GO:0005886">
    <property type="term" value="C:plasma membrane"/>
    <property type="evidence" value="ECO:0007669"/>
    <property type="project" value="UniProtKB-SubCell"/>
</dbReference>
<feature type="region of interest" description="Disordered" evidence="7">
    <location>
        <begin position="29"/>
        <end position="48"/>
    </location>
</feature>
<dbReference type="Pfam" id="PF02608">
    <property type="entry name" value="Bmp"/>
    <property type="match status" value="1"/>
</dbReference>